<sequence>MLLYNCLKVRYEDYDMLKEIVEFMDENPKIEDYFIQNEVSNSYFHYYIKIEDDMVCRDLLDIENLDSELKETLKYMTYYQKGMHNKYLDKNKGLGGSSPYILSVKVLYSRKDEKETITTNLNHKANRIKVQYESALGYLEEDEEKKRLVDIQKYLETSLEKILLSNSMVRDELKQKYENQKKEKKEVSVEVRIYIDVGLEIVKSFYERFVEKRAFLDTKTAGIHKGECSICGNYFDELSLPYVLSTLGDTFGMKSTMPLKITNAVCKGCTLQLHKFKVMTDNNQLTKPFPLFIDNRNLFGKQDSVLKDNEKKKSYREMVKSIYFKNPKDLKNFYLMNYYSKSDNGWKLQIRDLDYIENFQYMTSIKIENYLKIKNSFKLSDFYDRALSVFQFEKIMNELVFDGKLQNNYFTDYKEIKITYWKIDSSNSNNLLKNYLIKYRRNFYDFIYKSHQSALNSIDFRDMLLELLIDNIRHDESNKEGYSIYEHEIKEKLNLLFSLNQKKETRLDSGDFIKLKTKMRDFLGYKQEVKYADGKSKTDFIGGIEYIENDDKLYGFLCGQLARFLISKKKGKDENKSHADFSGFTEWQTSKLFKEYIWEIHRKYAHELKFDRKYDNAMSMIMTYRDDLKMDEVTEYMIAGYFSNNYFYEKTETINEENENENENE</sequence>
<accession>A0A6S6SZY0</accession>
<protein>
    <recommendedName>
        <fullName evidence="2">CRISPR-associated protein, Csh1 family</fullName>
    </recommendedName>
</protein>
<gene>
    <name evidence="1" type="ORF">HELGO_WM4647</name>
</gene>
<dbReference type="EMBL" id="CACVAU010000050">
    <property type="protein sequence ID" value="CAA6816311.1"/>
    <property type="molecule type" value="Genomic_DNA"/>
</dbReference>
<organism evidence="1">
    <name type="scientific">uncultured Sulfurovum sp</name>
    <dbReference type="NCBI Taxonomy" id="269237"/>
    <lineage>
        <taxon>Bacteria</taxon>
        <taxon>Pseudomonadati</taxon>
        <taxon>Campylobacterota</taxon>
        <taxon>Epsilonproteobacteria</taxon>
        <taxon>Campylobacterales</taxon>
        <taxon>Sulfurovaceae</taxon>
        <taxon>Sulfurovum</taxon>
        <taxon>environmental samples</taxon>
    </lineage>
</organism>
<name>A0A6S6SZY0_9BACT</name>
<dbReference type="AlphaFoldDB" id="A0A6S6SZY0"/>
<evidence type="ECO:0000313" key="1">
    <source>
        <dbReference type="EMBL" id="CAA6816311.1"/>
    </source>
</evidence>
<reference evidence="1" key="1">
    <citation type="submission" date="2020-01" db="EMBL/GenBank/DDBJ databases">
        <authorList>
            <person name="Meier V. D."/>
            <person name="Meier V D."/>
        </authorList>
    </citation>
    <scope>NUCLEOTIDE SEQUENCE</scope>
    <source>
        <strain evidence="1">HLG_WM_MAG_05</strain>
    </source>
</reference>
<proteinExistence type="predicted"/>
<evidence type="ECO:0008006" key="2">
    <source>
        <dbReference type="Google" id="ProtNLM"/>
    </source>
</evidence>